<protein>
    <recommendedName>
        <fullName evidence="11">G-protein coupled receptors family 1 profile domain-containing protein</fullName>
    </recommendedName>
</protein>
<feature type="transmembrane region" description="Helical" evidence="10">
    <location>
        <begin position="193"/>
        <end position="218"/>
    </location>
</feature>
<dbReference type="PRINTS" id="PR02108">
    <property type="entry name" value="MRGPCRFAMILY"/>
</dbReference>
<reference evidence="12" key="2">
    <citation type="submission" date="2025-09" db="UniProtKB">
        <authorList>
            <consortium name="Ensembl"/>
        </authorList>
    </citation>
    <scope>IDENTIFICATION</scope>
</reference>
<organism evidence="12 13">
    <name type="scientific">Nothoprocta perdicaria</name>
    <name type="common">Chilean tinamou</name>
    <name type="synonym">Crypturus perdicarius</name>
    <dbReference type="NCBI Taxonomy" id="30464"/>
    <lineage>
        <taxon>Eukaryota</taxon>
        <taxon>Metazoa</taxon>
        <taxon>Chordata</taxon>
        <taxon>Craniata</taxon>
        <taxon>Vertebrata</taxon>
        <taxon>Euteleostomi</taxon>
        <taxon>Archelosauria</taxon>
        <taxon>Archosauria</taxon>
        <taxon>Dinosauria</taxon>
        <taxon>Saurischia</taxon>
        <taxon>Theropoda</taxon>
        <taxon>Coelurosauria</taxon>
        <taxon>Aves</taxon>
        <taxon>Palaeognathae</taxon>
        <taxon>Tinamiformes</taxon>
        <taxon>Tinamidae</taxon>
        <taxon>Nothoprocta</taxon>
    </lineage>
</organism>
<dbReference type="InterPro" id="IPR017452">
    <property type="entry name" value="GPCR_Rhodpsn_7TM"/>
</dbReference>
<keyword evidence="6 10" id="KW-0472">Membrane</keyword>
<reference evidence="12" key="1">
    <citation type="submission" date="2025-08" db="UniProtKB">
        <authorList>
            <consortium name="Ensembl"/>
        </authorList>
    </citation>
    <scope>IDENTIFICATION</scope>
</reference>
<feature type="transmembrane region" description="Helical" evidence="10">
    <location>
        <begin position="78"/>
        <end position="100"/>
    </location>
</feature>
<evidence type="ECO:0000256" key="8">
    <source>
        <dbReference type="ARBA" id="ARBA00023224"/>
    </source>
</evidence>
<dbReference type="Proteomes" id="UP000694420">
    <property type="component" value="Unplaced"/>
</dbReference>
<dbReference type="GO" id="GO:0005886">
    <property type="term" value="C:plasma membrane"/>
    <property type="evidence" value="ECO:0007669"/>
    <property type="project" value="UniProtKB-SubCell"/>
</dbReference>
<dbReference type="PRINTS" id="PR00237">
    <property type="entry name" value="GPCRRHODOPSN"/>
</dbReference>
<evidence type="ECO:0000256" key="6">
    <source>
        <dbReference type="ARBA" id="ARBA00023136"/>
    </source>
</evidence>
<dbReference type="SUPFAM" id="SSF81321">
    <property type="entry name" value="Family A G protein-coupled receptor-like"/>
    <property type="match status" value="1"/>
</dbReference>
<evidence type="ECO:0000256" key="1">
    <source>
        <dbReference type="ARBA" id="ARBA00004651"/>
    </source>
</evidence>
<dbReference type="PANTHER" id="PTHR11334">
    <property type="entry name" value="MAS-RELATED G-PROTEIN COUPLED RECEPTOR"/>
    <property type="match status" value="1"/>
</dbReference>
<keyword evidence="4 10" id="KW-1133">Transmembrane helix</keyword>
<dbReference type="InterPro" id="IPR000276">
    <property type="entry name" value="GPCR_Rhodpsn"/>
</dbReference>
<name>A0A8C6YW00_NOTPE</name>
<evidence type="ECO:0000256" key="9">
    <source>
        <dbReference type="RuleBase" id="RU000688"/>
    </source>
</evidence>
<proteinExistence type="inferred from homology"/>
<keyword evidence="7 9" id="KW-0675">Receptor</keyword>
<feature type="transmembrane region" description="Helical" evidence="10">
    <location>
        <begin position="42"/>
        <end position="66"/>
    </location>
</feature>
<evidence type="ECO:0000313" key="12">
    <source>
        <dbReference type="Ensembl" id="ENSNPEP00000003161.1"/>
    </source>
</evidence>
<dbReference type="PANTHER" id="PTHR11334:SF29">
    <property type="entry name" value="MAS-RELATED G-PROTEIN COUPLED RECEPTOR MEMBER X2"/>
    <property type="match status" value="1"/>
</dbReference>
<keyword evidence="2" id="KW-1003">Cell membrane</keyword>
<evidence type="ECO:0000256" key="10">
    <source>
        <dbReference type="SAM" id="Phobius"/>
    </source>
</evidence>
<evidence type="ECO:0000259" key="11">
    <source>
        <dbReference type="PROSITE" id="PS50262"/>
    </source>
</evidence>
<dbReference type="Gene3D" id="1.20.1070.10">
    <property type="entry name" value="Rhodopsin 7-helix transmembrane proteins"/>
    <property type="match status" value="1"/>
</dbReference>
<evidence type="ECO:0000256" key="5">
    <source>
        <dbReference type="ARBA" id="ARBA00023040"/>
    </source>
</evidence>
<dbReference type="GO" id="GO:0004930">
    <property type="term" value="F:G protein-coupled receptor activity"/>
    <property type="evidence" value="ECO:0007669"/>
    <property type="project" value="UniProtKB-KW"/>
</dbReference>
<keyword evidence="13" id="KW-1185">Reference proteome</keyword>
<dbReference type="PROSITE" id="PS00237">
    <property type="entry name" value="G_PROTEIN_RECEP_F1_1"/>
    <property type="match status" value="1"/>
</dbReference>
<evidence type="ECO:0000256" key="3">
    <source>
        <dbReference type="ARBA" id="ARBA00022692"/>
    </source>
</evidence>
<dbReference type="PROSITE" id="PS50262">
    <property type="entry name" value="G_PROTEIN_RECEP_F1_2"/>
    <property type="match status" value="1"/>
</dbReference>
<comment type="similarity">
    <text evidence="9">Belongs to the G-protein coupled receptor 1 family.</text>
</comment>
<dbReference type="InterPro" id="IPR026234">
    <property type="entry name" value="MRGPCRFAMILY"/>
</dbReference>
<evidence type="ECO:0000256" key="2">
    <source>
        <dbReference type="ARBA" id="ARBA00022475"/>
    </source>
</evidence>
<comment type="subcellular location">
    <subcellularLocation>
        <location evidence="1">Cell membrane</location>
        <topology evidence="1">Multi-pass membrane protein</topology>
    </subcellularLocation>
</comment>
<feature type="transmembrane region" description="Helical" evidence="10">
    <location>
        <begin position="112"/>
        <end position="135"/>
    </location>
</feature>
<feature type="transmembrane region" description="Helical" evidence="10">
    <location>
        <begin position="230"/>
        <end position="255"/>
    </location>
</feature>
<dbReference type="Pfam" id="PF00001">
    <property type="entry name" value="7tm_1"/>
    <property type="match status" value="1"/>
</dbReference>
<feature type="domain" description="G-protein coupled receptors family 1 profile" evidence="11">
    <location>
        <begin position="58"/>
        <end position="220"/>
    </location>
</feature>
<evidence type="ECO:0000256" key="4">
    <source>
        <dbReference type="ARBA" id="ARBA00022989"/>
    </source>
</evidence>
<keyword evidence="5 9" id="KW-0297">G-protein coupled receptor</keyword>
<keyword evidence="3 9" id="KW-0812">Transmembrane</keyword>
<accession>A0A8C6YW00</accession>
<dbReference type="AlphaFoldDB" id="A0A8C6YW00"/>
<sequence>MDNHSGNTGLDLSTSPSSVEINLVCEDGHNRTGSFADHIPEIFIDSITLLICLCGLFGNGSILWLLGFCIKRNPSTPYFLNLAIADSLFLIRTSVFLIIYHAPLFRRLQPKLLRVLLLFQSMVLLTHSTSLYLLTAISLERCLCVLWPFSYQCHHLGLLSVVMCCLLWTLACVLSVLVSFVCDVARCEHCWMVLTIFCFLSSCLFTPFMVLSNVILLIKLKLDGSRKDRSLIHTTILLLVSFFPFPTADFGYWILLRLFDFSGFGFDTSLSLACMNSSSNLVI</sequence>
<keyword evidence="8 9" id="KW-0807">Transducer</keyword>
<evidence type="ECO:0000313" key="13">
    <source>
        <dbReference type="Proteomes" id="UP000694420"/>
    </source>
</evidence>
<evidence type="ECO:0000256" key="7">
    <source>
        <dbReference type="ARBA" id="ARBA00023170"/>
    </source>
</evidence>
<feature type="transmembrane region" description="Helical" evidence="10">
    <location>
        <begin position="156"/>
        <end position="181"/>
    </location>
</feature>
<dbReference type="Ensembl" id="ENSNPET00000003219.1">
    <property type="protein sequence ID" value="ENSNPEP00000003161.1"/>
    <property type="gene ID" value="ENSNPEG00000002420.1"/>
</dbReference>